<dbReference type="Gene3D" id="3.30.450.190">
    <property type="match status" value="1"/>
</dbReference>
<dbReference type="InterPro" id="IPR027417">
    <property type="entry name" value="P-loop_NTPase"/>
</dbReference>
<dbReference type="AlphaFoldDB" id="A0A4P9ZZ74"/>
<evidence type="ECO:0000256" key="2">
    <source>
        <dbReference type="ARBA" id="ARBA00022741"/>
    </source>
</evidence>
<evidence type="ECO:0000313" key="5">
    <source>
        <dbReference type="EMBL" id="RKP39066.1"/>
    </source>
</evidence>
<dbReference type="SUPFAM" id="SSF52540">
    <property type="entry name" value="P-loop containing nucleoside triphosphate hydrolases"/>
    <property type="match status" value="1"/>
</dbReference>
<dbReference type="EMBL" id="ML002301">
    <property type="protein sequence ID" value="RKP39066.1"/>
    <property type="molecule type" value="Genomic_DNA"/>
</dbReference>
<dbReference type="GO" id="GO:0005634">
    <property type="term" value="C:nucleus"/>
    <property type="evidence" value="ECO:0007669"/>
    <property type="project" value="TreeGrafter"/>
</dbReference>
<dbReference type="PANTHER" id="PTHR11259:SF2">
    <property type="entry name" value="GH16429P"/>
    <property type="match status" value="1"/>
</dbReference>
<proteinExistence type="inferred from homology"/>
<name>A0A4P9ZZ74_9FUNG</name>
<dbReference type="GO" id="GO:1904263">
    <property type="term" value="P:positive regulation of TORC1 signaling"/>
    <property type="evidence" value="ECO:0007669"/>
    <property type="project" value="TreeGrafter"/>
</dbReference>
<dbReference type="GO" id="GO:0009267">
    <property type="term" value="P:cellular response to starvation"/>
    <property type="evidence" value="ECO:0007669"/>
    <property type="project" value="TreeGrafter"/>
</dbReference>
<keyword evidence="3 4" id="KW-0342">GTP-binding</keyword>
<dbReference type="PANTHER" id="PTHR11259">
    <property type="entry name" value="RAS-RELATED GTP BINDING RAG/GTR YEAST"/>
    <property type="match status" value="1"/>
</dbReference>
<evidence type="ECO:0000313" key="6">
    <source>
        <dbReference type="Proteomes" id="UP000268162"/>
    </source>
</evidence>
<evidence type="ECO:0000256" key="1">
    <source>
        <dbReference type="ARBA" id="ARBA00007756"/>
    </source>
</evidence>
<accession>A0A4P9ZZ74</accession>
<keyword evidence="6" id="KW-1185">Reference proteome</keyword>
<comment type="subunit">
    <text evidence="4">Component of the GSE complex.</text>
</comment>
<organism evidence="5 6">
    <name type="scientific">Dimargaris cristalligena</name>
    <dbReference type="NCBI Taxonomy" id="215637"/>
    <lineage>
        <taxon>Eukaryota</taxon>
        <taxon>Fungi</taxon>
        <taxon>Fungi incertae sedis</taxon>
        <taxon>Zoopagomycota</taxon>
        <taxon>Kickxellomycotina</taxon>
        <taxon>Dimargaritomycetes</taxon>
        <taxon>Dimargaritales</taxon>
        <taxon>Dimargaritaceae</taxon>
        <taxon>Dimargaris</taxon>
    </lineage>
</organism>
<protein>
    <recommendedName>
        <fullName evidence="4">GTP-binding protein</fullName>
    </recommendedName>
</protein>
<comment type="similarity">
    <text evidence="1 4">Belongs to the GTR/RAG GTP-binding protein family.</text>
</comment>
<sequence length="367" mass="41497">MQYPVEPPMSQTAFGYNSVMPNSQDIQYMVSDNAPRVLMVGLKRSGKTSILNTVFRQHSPNESLYLDGSARVERHYLQSIPSIALIDVPGSLDLDELSESENTLIFSGNVTIVFVIDAMANDRIRSHSIFRLCTIAKKALDINSAIGIEVLIHKLDSQTIQFKTQIQRMFEMYVQDEDYESNLSDTHVSYHVTSIFNCSIHIALSKIIQKLVPQAATFESLLSSFLAKSESHQVYLVDLTSRLYFAKDNVALDPDFYELVIHYNDLMEEIMKQQRRDIRGSPGASSSTGLVEMDDGLVLSYIAVSPLIGIFNVFSSTSMTRFPIIEYNLQSLRKSLVETLDYQDQQLDAHLNRFRTRHPMSPRSSAS</sequence>
<dbReference type="Gene3D" id="3.40.50.300">
    <property type="entry name" value="P-loop containing nucleotide triphosphate hydrolases"/>
    <property type="match status" value="1"/>
</dbReference>
<dbReference type="GO" id="GO:0010507">
    <property type="term" value="P:negative regulation of autophagy"/>
    <property type="evidence" value="ECO:0007669"/>
    <property type="project" value="TreeGrafter"/>
</dbReference>
<comment type="function">
    <text evidence="4">GTPase involved in activation of the TORC1 signaling pathway, which promotes growth and represses autophagy in nutrient-rich conditions.</text>
</comment>
<evidence type="ECO:0000256" key="3">
    <source>
        <dbReference type="ARBA" id="ARBA00023134"/>
    </source>
</evidence>
<dbReference type="STRING" id="215637.A0A4P9ZZ74"/>
<dbReference type="GO" id="GO:0005525">
    <property type="term" value="F:GTP binding"/>
    <property type="evidence" value="ECO:0007669"/>
    <property type="project" value="UniProtKB-UniRule"/>
</dbReference>
<dbReference type="InterPro" id="IPR006762">
    <property type="entry name" value="Gtr1_RagA"/>
</dbReference>
<gene>
    <name evidence="5" type="ORF">BJ085DRAFT_38988</name>
</gene>
<dbReference type="GO" id="GO:0000329">
    <property type="term" value="C:fungal-type vacuole membrane"/>
    <property type="evidence" value="ECO:0007669"/>
    <property type="project" value="TreeGrafter"/>
</dbReference>
<dbReference type="GO" id="GO:1990131">
    <property type="term" value="C:Gtr1-Gtr2 GTPase complex"/>
    <property type="evidence" value="ECO:0007669"/>
    <property type="project" value="UniProtKB-UniRule"/>
</dbReference>
<dbReference type="Proteomes" id="UP000268162">
    <property type="component" value="Unassembled WGS sequence"/>
</dbReference>
<dbReference type="GO" id="GO:0003924">
    <property type="term" value="F:GTPase activity"/>
    <property type="evidence" value="ECO:0007669"/>
    <property type="project" value="UniProtKB-UniRule"/>
</dbReference>
<evidence type="ECO:0000256" key="4">
    <source>
        <dbReference type="RuleBase" id="RU367014"/>
    </source>
</evidence>
<reference evidence="6" key="1">
    <citation type="journal article" date="2018" name="Nat. Microbiol.">
        <title>Leveraging single-cell genomics to expand the fungal tree of life.</title>
        <authorList>
            <person name="Ahrendt S.R."/>
            <person name="Quandt C.A."/>
            <person name="Ciobanu D."/>
            <person name="Clum A."/>
            <person name="Salamov A."/>
            <person name="Andreopoulos B."/>
            <person name="Cheng J.F."/>
            <person name="Woyke T."/>
            <person name="Pelin A."/>
            <person name="Henrissat B."/>
            <person name="Reynolds N.K."/>
            <person name="Benny G.L."/>
            <person name="Smith M.E."/>
            <person name="James T.Y."/>
            <person name="Grigoriev I.V."/>
        </authorList>
    </citation>
    <scope>NUCLEOTIDE SEQUENCE [LARGE SCALE GENOMIC DNA]</scope>
    <source>
        <strain evidence="6">RSA 468</strain>
    </source>
</reference>
<keyword evidence="2 4" id="KW-0547">Nucleotide-binding</keyword>
<dbReference type="Pfam" id="PF04670">
    <property type="entry name" value="Gtr1_RagA"/>
    <property type="match status" value="1"/>
</dbReference>